<dbReference type="InterPro" id="IPR016024">
    <property type="entry name" value="ARM-type_fold"/>
</dbReference>
<dbReference type="PANTHER" id="PTHR12697">
    <property type="entry name" value="PBS LYASE HEAT-LIKE PROTEIN"/>
    <property type="match status" value="1"/>
</dbReference>
<dbReference type="GO" id="GO:0016491">
    <property type="term" value="F:oxidoreductase activity"/>
    <property type="evidence" value="ECO:0007669"/>
    <property type="project" value="TreeGrafter"/>
</dbReference>
<evidence type="ECO:0000313" key="2">
    <source>
        <dbReference type="Proteomes" id="UP000316921"/>
    </source>
</evidence>
<evidence type="ECO:0000313" key="1">
    <source>
        <dbReference type="EMBL" id="QDU66349.1"/>
    </source>
</evidence>
<keyword evidence="1" id="KW-0456">Lyase</keyword>
<dbReference type="AlphaFoldDB" id="A0A518BH89"/>
<dbReference type="InterPro" id="IPR004155">
    <property type="entry name" value="PBS_lyase_HEAT"/>
</dbReference>
<dbReference type="GO" id="GO:0016829">
    <property type="term" value="F:lyase activity"/>
    <property type="evidence" value="ECO:0007669"/>
    <property type="project" value="UniProtKB-KW"/>
</dbReference>
<accession>A0A518BH89</accession>
<sequence>MSSNFATIDAAIRRLESDSSEDRKHAREALEAVGRPATGQLVRFLKPAGPGARHEALRVLAAIGDPEALDTFVEHLDDEESDCRWAAGEGLGKLGETGLRRVLEILLDPPGEEHQLRAVHHALDELSKAGFDSVARPVLLAFQSPRREVELPTTAHTALERLRHEAASEAARAASGKG</sequence>
<dbReference type="Proteomes" id="UP000316921">
    <property type="component" value="Chromosome"/>
</dbReference>
<dbReference type="RefSeq" id="WP_145064021.1">
    <property type="nucleotide sequence ID" value="NZ_CP036287.1"/>
</dbReference>
<dbReference type="Pfam" id="PF13646">
    <property type="entry name" value="HEAT_2"/>
    <property type="match status" value="1"/>
</dbReference>
<dbReference type="SMART" id="SM00567">
    <property type="entry name" value="EZ_HEAT"/>
    <property type="match status" value="1"/>
</dbReference>
<proteinExistence type="predicted"/>
<dbReference type="InterPro" id="IPR011989">
    <property type="entry name" value="ARM-like"/>
</dbReference>
<gene>
    <name evidence="1" type="ORF">Pla133_14190</name>
</gene>
<protein>
    <submittedName>
        <fullName evidence="1">PBS lyase HEAT-like repeat protein</fullName>
    </submittedName>
</protein>
<dbReference type="Gene3D" id="1.25.10.10">
    <property type="entry name" value="Leucine-rich Repeat Variant"/>
    <property type="match status" value="1"/>
</dbReference>
<organism evidence="1 2">
    <name type="scientific">Engelhardtia mirabilis</name>
    <dbReference type="NCBI Taxonomy" id="2528011"/>
    <lineage>
        <taxon>Bacteria</taxon>
        <taxon>Pseudomonadati</taxon>
        <taxon>Planctomycetota</taxon>
        <taxon>Planctomycetia</taxon>
        <taxon>Planctomycetia incertae sedis</taxon>
        <taxon>Engelhardtia</taxon>
    </lineage>
</organism>
<keyword evidence="2" id="KW-1185">Reference proteome</keyword>
<dbReference type="SUPFAM" id="SSF48371">
    <property type="entry name" value="ARM repeat"/>
    <property type="match status" value="1"/>
</dbReference>
<dbReference type="PANTHER" id="PTHR12697:SF5">
    <property type="entry name" value="DEOXYHYPUSINE HYDROXYLASE"/>
    <property type="match status" value="1"/>
</dbReference>
<name>A0A518BH89_9BACT</name>
<dbReference type="KEGG" id="pbap:Pla133_14190"/>
<reference evidence="1 2" key="1">
    <citation type="submission" date="2019-02" db="EMBL/GenBank/DDBJ databases">
        <title>Deep-cultivation of Planctomycetes and their phenomic and genomic characterization uncovers novel biology.</title>
        <authorList>
            <person name="Wiegand S."/>
            <person name="Jogler M."/>
            <person name="Boedeker C."/>
            <person name="Pinto D."/>
            <person name="Vollmers J."/>
            <person name="Rivas-Marin E."/>
            <person name="Kohn T."/>
            <person name="Peeters S.H."/>
            <person name="Heuer A."/>
            <person name="Rast P."/>
            <person name="Oberbeckmann S."/>
            <person name="Bunk B."/>
            <person name="Jeske O."/>
            <person name="Meyerdierks A."/>
            <person name="Storesund J.E."/>
            <person name="Kallscheuer N."/>
            <person name="Luecker S."/>
            <person name="Lage O.M."/>
            <person name="Pohl T."/>
            <person name="Merkel B.J."/>
            <person name="Hornburger P."/>
            <person name="Mueller R.-W."/>
            <person name="Bruemmer F."/>
            <person name="Labrenz M."/>
            <person name="Spormann A.M."/>
            <person name="Op den Camp H."/>
            <person name="Overmann J."/>
            <person name="Amann R."/>
            <person name="Jetten M.S.M."/>
            <person name="Mascher T."/>
            <person name="Medema M.H."/>
            <person name="Devos D.P."/>
            <person name="Kaster A.-K."/>
            <person name="Ovreas L."/>
            <person name="Rohde M."/>
            <person name="Galperin M.Y."/>
            <person name="Jogler C."/>
        </authorList>
    </citation>
    <scope>NUCLEOTIDE SEQUENCE [LARGE SCALE GENOMIC DNA]</scope>
    <source>
        <strain evidence="1 2">Pla133</strain>
    </source>
</reference>
<dbReference type="EMBL" id="CP036287">
    <property type="protein sequence ID" value="QDU66349.1"/>
    <property type="molecule type" value="Genomic_DNA"/>
</dbReference>